<comment type="caution">
    <text evidence="1">The sequence shown here is derived from an EMBL/GenBank/DDBJ whole genome shotgun (WGS) entry which is preliminary data.</text>
</comment>
<dbReference type="OrthoDB" id="7464992at2759"/>
<organism evidence="1 2">
    <name type="scientific">Coptis chinensis</name>
    <dbReference type="NCBI Taxonomy" id="261450"/>
    <lineage>
        <taxon>Eukaryota</taxon>
        <taxon>Viridiplantae</taxon>
        <taxon>Streptophyta</taxon>
        <taxon>Embryophyta</taxon>
        <taxon>Tracheophyta</taxon>
        <taxon>Spermatophyta</taxon>
        <taxon>Magnoliopsida</taxon>
        <taxon>Ranunculales</taxon>
        <taxon>Ranunculaceae</taxon>
        <taxon>Coptidoideae</taxon>
        <taxon>Coptis</taxon>
    </lineage>
</organism>
<evidence type="ECO:0000313" key="1">
    <source>
        <dbReference type="EMBL" id="KAF9621833.1"/>
    </source>
</evidence>
<dbReference type="AlphaFoldDB" id="A0A835M6T1"/>
<sequence>MASAGYDPRITPELWRKISSIYPYLSIGAHIYPSHEERAILLAQAHVMEQALTIYEEDIFKLKDEVYNLWLKVYKVGRDTSYGQTLIDAGIALSFQHGARHTVAQHAAESGDSLE</sequence>
<name>A0A835M6T1_9MAGN</name>
<reference evidence="1 2" key="1">
    <citation type="submission" date="2020-10" db="EMBL/GenBank/DDBJ databases">
        <title>The Coptis chinensis genome and diversification of protoberbering-type alkaloids.</title>
        <authorList>
            <person name="Wang B."/>
            <person name="Shu S."/>
            <person name="Song C."/>
            <person name="Liu Y."/>
        </authorList>
    </citation>
    <scope>NUCLEOTIDE SEQUENCE [LARGE SCALE GENOMIC DNA]</scope>
    <source>
        <strain evidence="1">HL-2020</strain>
        <tissue evidence="1">Leaf</tissue>
    </source>
</reference>
<gene>
    <name evidence="1" type="ORF">IFM89_028421</name>
</gene>
<accession>A0A835M6T1</accession>
<protein>
    <submittedName>
        <fullName evidence="1">Uncharacterized protein</fullName>
    </submittedName>
</protein>
<keyword evidence="2" id="KW-1185">Reference proteome</keyword>
<dbReference type="EMBL" id="JADFTS010000002">
    <property type="protein sequence ID" value="KAF9621833.1"/>
    <property type="molecule type" value="Genomic_DNA"/>
</dbReference>
<evidence type="ECO:0000313" key="2">
    <source>
        <dbReference type="Proteomes" id="UP000631114"/>
    </source>
</evidence>
<dbReference type="Proteomes" id="UP000631114">
    <property type="component" value="Unassembled WGS sequence"/>
</dbReference>
<proteinExistence type="predicted"/>